<protein>
    <submittedName>
        <fullName evidence="1">Unannotated protein</fullName>
    </submittedName>
</protein>
<organism evidence="1">
    <name type="scientific">freshwater metagenome</name>
    <dbReference type="NCBI Taxonomy" id="449393"/>
    <lineage>
        <taxon>unclassified sequences</taxon>
        <taxon>metagenomes</taxon>
        <taxon>ecological metagenomes</taxon>
    </lineage>
</organism>
<sequence>MKFRTPIAIVAAIALVLTMSNLALDRAQSRGYSQSFPNVICPPAVSDGRNQISVPTSKTKYRVVTPGKVAMRATKSLQLGIGSDGTLFDAMGVSPLTTQSGGSGWGGATICTAPQSDAWFVGGSADISSRSKLFVVNSGLSSGSVEIEIWSEIGPQLAISEVISSNSVRSFAIDALAPGAKKLVIHVATKAGRINAFMVDVRGRGLRTLGGDIVNPMPAPGTDVMIVGIPHQVDKLKSSAHTLRILSPGSADANIRVDLISKDGNFAPAGIDGELIRHGQVSEYQLNPTLAAGAFALRIRSDQPIVAAVDTSVKVRGSSDFVWTTAAPRLVPLAIAITGAPLTLVFTGSEIAVALSIRLANGKVTGAKVTGSDIASWRVPSDAVTLRVTSVRGVTHGALLVTTSKGMATAPLLAGSQIERAILPGSNIQVINP</sequence>
<dbReference type="EMBL" id="CAFBNG010000013">
    <property type="protein sequence ID" value="CAB4932354.1"/>
    <property type="molecule type" value="Genomic_DNA"/>
</dbReference>
<dbReference type="AlphaFoldDB" id="A0A6J7IQ04"/>
<dbReference type="InterPro" id="IPR043777">
    <property type="entry name" value="DUF5719"/>
</dbReference>
<proteinExistence type="predicted"/>
<name>A0A6J7IQ04_9ZZZZ</name>
<reference evidence="1" key="1">
    <citation type="submission" date="2020-05" db="EMBL/GenBank/DDBJ databases">
        <authorList>
            <person name="Chiriac C."/>
            <person name="Salcher M."/>
            <person name="Ghai R."/>
            <person name="Kavagutti S V."/>
        </authorList>
    </citation>
    <scope>NUCLEOTIDE SEQUENCE</scope>
</reference>
<dbReference type="Pfam" id="PF18986">
    <property type="entry name" value="DUF5719"/>
    <property type="match status" value="1"/>
</dbReference>
<accession>A0A6J7IQ04</accession>
<gene>
    <name evidence="1" type="ORF">UFOPK3774_00137</name>
</gene>
<evidence type="ECO:0000313" key="1">
    <source>
        <dbReference type="EMBL" id="CAB4932354.1"/>
    </source>
</evidence>